<sequence>MISRLALSPRPASEIANLTLAVQSLLELDELLSLDEQLELSLELL</sequence>
<dbReference type="Proteomes" id="UP000050384">
    <property type="component" value="Unassembled WGS sequence"/>
</dbReference>
<reference evidence="1 2" key="1">
    <citation type="submission" date="2015-09" db="EMBL/GenBank/DDBJ databases">
        <title>Genome announcement of multiple Pseudomonas syringae strains.</title>
        <authorList>
            <person name="Thakur S."/>
            <person name="Wang P.W."/>
            <person name="Gong Y."/>
            <person name="Weir B.S."/>
            <person name="Guttman D.S."/>
        </authorList>
    </citation>
    <scope>NUCLEOTIDE SEQUENCE [LARGE SCALE GENOMIC DNA]</scope>
    <source>
        <strain evidence="1 2">ICMP16929</strain>
    </source>
</reference>
<accession>A0A0Q0D0X4</accession>
<evidence type="ECO:0000313" key="2">
    <source>
        <dbReference type="Proteomes" id="UP000050384"/>
    </source>
</evidence>
<dbReference type="RefSeq" id="WP_162839057.1">
    <property type="nucleotide sequence ID" value="NZ_LJRI01001285.1"/>
</dbReference>
<dbReference type="EMBL" id="LJRI01001285">
    <property type="protein sequence ID" value="KPY66146.1"/>
    <property type="molecule type" value="Genomic_DNA"/>
</dbReference>
<protein>
    <submittedName>
        <fullName evidence="1">Uncharacterized protein</fullName>
    </submittedName>
</protein>
<organism evidence="1 2">
    <name type="scientific">Pseudomonas syringae pv. spinaceae</name>
    <dbReference type="NCBI Taxonomy" id="264459"/>
    <lineage>
        <taxon>Bacteria</taxon>
        <taxon>Pseudomonadati</taxon>
        <taxon>Pseudomonadota</taxon>
        <taxon>Gammaproteobacteria</taxon>
        <taxon>Pseudomonadales</taxon>
        <taxon>Pseudomonadaceae</taxon>
        <taxon>Pseudomonas</taxon>
        <taxon>Pseudomonas syringae</taxon>
    </lineage>
</organism>
<proteinExistence type="predicted"/>
<dbReference type="AlphaFoldDB" id="A0A0Q0D0X4"/>
<gene>
    <name evidence="1" type="ORF">ALO94_01994</name>
</gene>
<evidence type="ECO:0000313" key="1">
    <source>
        <dbReference type="EMBL" id="KPY66146.1"/>
    </source>
</evidence>
<dbReference type="PATRIC" id="fig|264459.3.peg.3443"/>
<comment type="caution">
    <text evidence="1">The sequence shown here is derived from an EMBL/GenBank/DDBJ whole genome shotgun (WGS) entry which is preliminary data.</text>
</comment>
<name>A0A0Q0D0X4_PSESX</name>